<dbReference type="PANTHER" id="PTHR33593">
    <property type="entry name" value="DUF1442 FAMILY PROTEIN"/>
    <property type="match status" value="1"/>
</dbReference>
<organism evidence="1 2">
    <name type="scientific">Pisum sativum</name>
    <name type="common">Garden pea</name>
    <name type="synonym">Lathyrus oleraceus</name>
    <dbReference type="NCBI Taxonomy" id="3888"/>
    <lineage>
        <taxon>Eukaryota</taxon>
        <taxon>Viridiplantae</taxon>
        <taxon>Streptophyta</taxon>
        <taxon>Embryophyta</taxon>
        <taxon>Tracheophyta</taxon>
        <taxon>Spermatophyta</taxon>
        <taxon>Magnoliopsida</taxon>
        <taxon>eudicotyledons</taxon>
        <taxon>Gunneridae</taxon>
        <taxon>Pentapetalae</taxon>
        <taxon>rosids</taxon>
        <taxon>fabids</taxon>
        <taxon>Fabales</taxon>
        <taxon>Fabaceae</taxon>
        <taxon>Papilionoideae</taxon>
        <taxon>50 kb inversion clade</taxon>
        <taxon>NPAAA clade</taxon>
        <taxon>Hologalegina</taxon>
        <taxon>IRL clade</taxon>
        <taxon>Fabeae</taxon>
        <taxon>Lathyrus</taxon>
    </lineage>
</organism>
<dbReference type="Pfam" id="PF07279">
    <property type="entry name" value="DUF1442"/>
    <property type="match status" value="1"/>
</dbReference>
<reference evidence="1 2" key="1">
    <citation type="journal article" date="2022" name="Nat. Genet.">
        <title>Improved pea reference genome and pan-genome highlight genomic features and evolutionary characteristics.</title>
        <authorList>
            <person name="Yang T."/>
            <person name="Liu R."/>
            <person name="Luo Y."/>
            <person name="Hu S."/>
            <person name="Wang D."/>
            <person name="Wang C."/>
            <person name="Pandey M.K."/>
            <person name="Ge S."/>
            <person name="Xu Q."/>
            <person name="Li N."/>
            <person name="Li G."/>
            <person name="Huang Y."/>
            <person name="Saxena R.K."/>
            <person name="Ji Y."/>
            <person name="Li M."/>
            <person name="Yan X."/>
            <person name="He Y."/>
            <person name="Liu Y."/>
            <person name="Wang X."/>
            <person name="Xiang C."/>
            <person name="Varshney R.K."/>
            <person name="Ding H."/>
            <person name="Gao S."/>
            <person name="Zong X."/>
        </authorList>
    </citation>
    <scope>NUCLEOTIDE SEQUENCE [LARGE SCALE GENOMIC DNA]</scope>
    <source>
        <strain evidence="1 2">cv. Zhongwan 6</strain>
    </source>
</reference>
<comment type="caution">
    <text evidence="1">The sequence shown here is derived from an EMBL/GenBank/DDBJ whole genome shotgun (WGS) entry which is preliminary data.</text>
</comment>
<dbReference type="InterPro" id="IPR009902">
    <property type="entry name" value="DUF1442"/>
</dbReference>
<dbReference type="Gramene" id="Psat07G0644000-T1">
    <property type="protein sequence ID" value="KAI5391625.1"/>
    <property type="gene ID" value="KIW84_076440"/>
</dbReference>
<evidence type="ECO:0008006" key="3">
    <source>
        <dbReference type="Google" id="ProtNLM"/>
    </source>
</evidence>
<protein>
    <recommendedName>
        <fullName evidence="3">S-adenosyl-L-methionine-dependent methyltransferase</fullName>
    </recommendedName>
</protein>
<gene>
    <name evidence="1" type="ORF">KIW84_076440</name>
</gene>
<dbReference type="EMBL" id="JAMSHJ010000007">
    <property type="protein sequence ID" value="KAI5391625.1"/>
    <property type="molecule type" value="Genomic_DNA"/>
</dbReference>
<dbReference type="Gene3D" id="3.40.50.150">
    <property type="entry name" value="Vaccinia Virus protein VP39"/>
    <property type="match status" value="1"/>
</dbReference>
<accession>A0A9D5A3G4</accession>
<dbReference type="OrthoDB" id="685237at2759"/>
<proteinExistence type="predicted"/>
<evidence type="ECO:0000313" key="2">
    <source>
        <dbReference type="Proteomes" id="UP001058974"/>
    </source>
</evidence>
<name>A0A9D5A3G4_PEA</name>
<keyword evidence="2" id="KW-1185">Reference proteome</keyword>
<dbReference type="PANTHER" id="PTHR33593:SF28">
    <property type="entry name" value="ANKYRIN REPEAT_KH DOMAIN PROTEIN (DUF1442)"/>
    <property type="match status" value="1"/>
</dbReference>
<dbReference type="Proteomes" id="UP001058974">
    <property type="component" value="Chromosome 7"/>
</dbReference>
<dbReference type="InterPro" id="IPR029063">
    <property type="entry name" value="SAM-dependent_MTases_sf"/>
</dbReference>
<dbReference type="AlphaFoldDB" id="A0A9D5A3G4"/>
<evidence type="ECO:0000313" key="1">
    <source>
        <dbReference type="EMBL" id="KAI5391625.1"/>
    </source>
</evidence>
<sequence length="241" mass="26132">MKLVWSPETALKSYIDTVKLKSVSICQPQQQCEKFKESGVAELLSSMAAGWNAKFIVECYSHGGPIAASIGLAVAARNTGARHVCIVPDEGTRLHYTKALAEMGVSPPPEIVRGEAETVIKSLDGLDFLVVDCRLRDFARVLKVAKVSTRGAVLACKNAWQRSNFSWFKWNMVLERGTRVVRSVFLPVGMGLDIAYIGSRNGGGGGGASSSAGSSKGTPSRWIKHIDQQSGEEHLFRETSF</sequence>